<name>A0A0G0JFE9_9BACT</name>
<dbReference type="GO" id="GO:0030246">
    <property type="term" value="F:carbohydrate binding"/>
    <property type="evidence" value="ECO:0007669"/>
    <property type="project" value="InterPro"/>
</dbReference>
<dbReference type="Gene3D" id="2.60.40.680">
    <property type="match status" value="1"/>
</dbReference>
<reference evidence="3 4" key="1">
    <citation type="journal article" date="2015" name="Nature">
        <title>rRNA introns, odd ribosomes, and small enigmatic genomes across a large radiation of phyla.</title>
        <authorList>
            <person name="Brown C.T."/>
            <person name="Hug L.A."/>
            <person name="Thomas B.C."/>
            <person name="Sharon I."/>
            <person name="Castelle C.J."/>
            <person name="Singh A."/>
            <person name="Wilkins M.J."/>
            <person name="Williams K.H."/>
            <person name="Banfield J.F."/>
        </authorList>
    </citation>
    <scope>NUCLEOTIDE SEQUENCE [LARGE SCALE GENOMIC DNA]</scope>
</reference>
<dbReference type="EMBL" id="LBUP01000005">
    <property type="protein sequence ID" value="KKQ66398.1"/>
    <property type="molecule type" value="Genomic_DNA"/>
</dbReference>
<organism evidence="3 4">
    <name type="scientific">Candidatus Daviesbacteria bacterium GW2011_GWA2_38_24</name>
    <dbReference type="NCBI Taxonomy" id="1618422"/>
    <lineage>
        <taxon>Bacteria</taxon>
        <taxon>Candidatus Daviesiibacteriota</taxon>
    </lineage>
</organism>
<gene>
    <name evidence="3" type="ORF">US86_C0005G0009</name>
</gene>
<dbReference type="AlphaFoldDB" id="A0A0G0JFE9"/>
<dbReference type="Pfam" id="PF00963">
    <property type="entry name" value="Cohesin"/>
    <property type="match status" value="1"/>
</dbReference>
<evidence type="ECO:0000256" key="1">
    <source>
        <dbReference type="SAM" id="Phobius"/>
    </source>
</evidence>
<dbReference type="InterPro" id="IPR008965">
    <property type="entry name" value="CBM2/CBM3_carb-bd_dom_sf"/>
</dbReference>
<proteinExistence type="predicted"/>
<sequence length="221" mass="23512">MSNTLFSNTAQPIIIQTGAGSAYNKNGLKLSPQGTMKIVFSILILVVVGEIIWGAWSLTRPIPKYLQPKESLAFDIKPRLALASNKKIVKPGDNFRIDVLMLTGGKDITAADLVVTYDPNLVSMEGSPSAIFTKGTIFSDYPLVDSKTPGVVRVSGVSELSSVGFKGIEVFGSLNFKAKKSGTAAINIDYEPGSTTDSNLTDSTALDILGDVKGVTIEVRP</sequence>
<dbReference type="SUPFAM" id="SSF49384">
    <property type="entry name" value="Carbohydrate-binding domain"/>
    <property type="match status" value="1"/>
</dbReference>
<evidence type="ECO:0000259" key="2">
    <source>
        <dbReference type="Pfam" id="PF00963"/>
    </source>
</evidence>
<dbReference type="InterPro" id="IPR002102">
    <property type="entry name" value="Cohesin_dom"/>
</dbReference>
<accession>A0A0G0JFE9</accession>
<keyword evidence="1" id="KW-0472">Membrane</keyword>
<protein>
    <recommendedName>
        <fullName evidence="2">Cohesin domain-containing protein</fullName>
    </recommendedName>
</protein>
<keyword evidence="1" id="KW-1133">Transmembrane helix</keyword>
<feature type="transmembrane region" description="Helical" evidence="1">
    <location>
        <begin position="38"/>
        <end position="59"/>
    </location>
</feature>
<evidence type="ECO:0000313" key="4">
    <source>
        <dbReference type="Proteomes" id="UP000034235"/>
    </source>
</evidence>
<evidence type="ECO:0000313" key="3">
    <source>
        <dbReference type="EMBL" id="KKQ66398.1"/>
    </source>
</evidence>
<dbReference type="GO" id="GO:0000272">
    <property type="term" value="P:polysaccharide catabolic process"/>
    <property type="evidence" value="ECO:0007669"/>
    <property type="project" value="InterPro"/>
</dbReference>
<dbReference type="CDD" id="cd08547">
    <property type="entry name" value="Type_II_cohesin"/>
    <property type="match status" value="1"/>
</dbReference>
<dbReference type="Proteomes" id="UP000034235">
    <property type="component" value="Unassembled WGS sequence"/>
</dbReference>
<keyword evidence="1" id="KW-0812">Transmembrane</keyword>
<comment type="caution">
    <text evidence="3">The sequence shown here is derived from an EMBL/GenBank/DDBJ whole genome shotgun (WGS) entry which is preliminary data.</text>
</comment>
<feature type="domain" description="Cohesin" evidence="2">
    <location>
        <begin position="85"/>
        <end position="201"/>
    </location>
</feature>